<dbReference type="Gene3D" id="1.25.10.10">
    <property type="entry name" value="Leucine-rich Repeat Variant"/>
    <property type="match status" value="1"/>
</dbReference>
<evidence type="ECO:0000313" key="2">
    <source>
        <dbReference type="EMBL" id="CAF1583712.1"/>
    </source>
</evidence>
<protein>
    <submittedName>
        <fullName evidence="2">Uncharacterized protein</fullName>
    </submittedName>
</protein>
<dbReference type="Proteomes" id="UP000663854">
    <property type="component" value="Unassembled WGS sequence"/>
</dbReference>
<gene>
    <name evidence="2" type="ORF">JXQ802_LOCUS46503</name>
    <name evidence="1" type="ORF">PYM288_LOCUS30737</name>
</gene>
<name>A0A815ZEZ2_9BILA</name>
<dbReference type="EMBL" id="CAJNOH010002950">
    <property type="protein sequence ID" value="CAF1317472.1"/>
    <property type="molecule type" value="Genomic_DNA"/>
</dbReference>
<evidence type="ECO:0000313" key="1">
    <source>
        <dbReference type="EMBL" id="CAF1317472.1"/>
    </source>
</evidence>
<comment type="caution">
    <text evidence="2">The sequence shown here is derived from an EMBL/GenBank/DDBJ whole genome shotgun (WGS) entry which is preliminary data.</text>
</comment>
<dbReference type="InterPro" id="IPR011989">
    <property type="entry name" value="ARM-like"/>
</dbReference>
<keyword evidence="3" id="KW-1185">Reference proteome</keyword>
<sequence>MAQKLVDLIKNKLGDDEIYGQEIDDRINIEDLKKIYDSIIDEYKSVGDNDKVHDDDQRTRYLISIITSLHRLSRKILANKILLDHELYVVICNKLSDTLVQWKNEQNLNEIKSEYFQNIVQLFSKLTYWSGAGEKETIEKIVLDEKFVKPIELCLSSISENDSLLFNNNMNSIHNFSNLIRNMEFFCEYQSMDKSHLILLTNSIMNYIYINYEPNLILFDLDYDKGINKKTLNQDQQDMKYDLLSSCLEYFRFYCGKDRDDVCQQFMDKSFEKLKQIIEYAAKRIQEWTGRITARIQSNVIVVLNNFCLYESCLSIISHDDIIIQSLISIICNMDLYNQVDPESSCGSASDLINDISHVLLEMIKDNKELLIMLKNHKTVKENLIGRCFPIWAFNVPSLISQILTDDEIKNLLNIKSLTESLTSFLINYSEHGGTQRFSNDVLNFLTGLTALAVHEEARKEFVRLEGLETLIGCTIINYEPDPFNLPRKFINPNTIRSRSLDLLWVLVRDKEVAAAIKSMRPDIIQHLQEKISKENKTIAQNIIRELQEKSEIITEKNLDVKSKKQAQE</sequence>
<proteinExistence type="predicted"/>
<evidence type="ECO:0000313" key="3">
    <source>
        <dbReference type="Proteomes" id="UP000663870"/>
    </source>
</evidence>
<dbReference type="AlphaFoldDB" id="A0A815ZEZ2"/>
<organism evidence="2 3">
    <name type="scientific">Rotaria sordida</name>
    <dbReference type="NCBI Taxonomy" id="392033"/>
    <lineage>
        <taxon>Eukaryota</taxon>
        <taxon>Metazoa</taxon>
        <taxon>Spiralia</taxon>
        <taxon>Gnathifera</taxon>
        <taxon>Rotifera</taxon>
        <taxon>Eurotatoria</taxon>
        <taxon>Bdelloidea</taxon>
        <taxon>Philodinida</taxon>
        <taxon>Philodinidae</taxon>
        <taxon>Rotaria</taxon>
    </lineage>
</organism>
<accession>A0A815ZEZ2</accession>
<dbReference type="EMBL" id="CAJNOL010004228">
    <property type="protein sequence ID" value="CAF1583712.1"/>
    <property type="molecule type" value="Genomic_DNA"/>
</dbReference>
<reference evidence="2" key="1">
    <citation type="submission" date="2021-02" db="EMBL/GenBank/DDBJ databases">
        <authorList>
            <person name="Nowell W R."/>
        </authorList>
    </citation>
    <scope>NUCLEOTIDE SEQUENCE</scope>
</reference>
<dbReference type="Proteomes" id="UP000663870">
    <property type="component" value="Unassembled WGS sequence"/>
</dbReference>